<evidence type="ECO:0000256" key="1">
    <source>
        <dbReference type="SAM" id="MobiDB-lite"/>
    </source>
</evidence>
<name>A0A8H4PHM3_9HYPO</name>
<organism evidence="2 3">
    <name type="scientific">Fusarium albosuccineum</name>
    <dbReference type="NCBI Taxonomy" id="1237068"/>
    <lineage>
        <taxon>Eukaryota</taxon>
        <taxon>Fungi</taxon>
        <taxon>Dikarya</taxon>
        <taxon>Ascomycota</taxon>
        <taxon>Pezizomycotina</taxon>
        <taxon>Sordariomycetes</taxon>
        <taxon>Hypocreomycetidae</taxon>
        <taxon>Hypocreales</taxon>
        <taxon>Nectriaceae</taxon>
        <taxon>Fusarium</taxon>
        <taxon>Fusarium decemcellulare species complex</taxon>
    </lineage>
</organism>
<proteinExistence type="predicted"/>
<evidence type="ECO:0000313" key="2">
    <source>
        <dbReference type="EMBL" id="KAF4461402.1"/>
    </source>
</evidence>
<keyword evidence="3" id="KW-1185">Reference proteome</keyword>
<comment type="caution">
    <text evidence="2">The sequence shown here is derived from an EMBL/GenBank/DDBJ whole genome shotgun (WGS) entry which is preliminary data.</text>
</comment>
<dbReference type="OrthoDB" id="5105496at2759"/>
<gene>
    <name evidence="2" type="ORF">FALBO_11804</name>
</gene>
<sequence length="721" mass="80472">MPRLVDQSNLLRELAPIMLSSNRYAPLLSVGPENPASIFTKYKELGTQIYNLLDPDRTLEHAQFRQANKVARELVDRLPADKRITVSSKLDEAIKLRKKWGERFTRAPLWKQNNHTKYIRFLEGILQQLRSCQDGTTAAVADARESEREADETTDDDEPGLTPAQVDFLTFLDTIVAMTKRAVMLWEEVAQGTLPIWTASICPGPWAANLSRSSSSPQLAKDWANALDKVRGEKTAWCELATIVPLIMPYVVSLLTPFATAPSDLIHWEGDWPYALTMIRSGSEALRKHDHLTSAAQVPLATLIGVYFFVLVTSKYQDGTSKAAYLDTVRNAACSAIDENSALLPRLLISKAINEETRKSLSQRAEQMKQWATNCPDLVSLGSIHRIARIDRVYLHTHTIACDSIPLQVLLYLYEKQRLQDPKNKVGTDDQPLIGSLLKDSRVEPLLLQCGRPQSVSECITALRDWCHVPTSNGETLDPPESGRTSRIPMVERTQQCAAARQGQLWCDKVISDGCAVTSTTYGHLKKWNNGSVDDSTLKDYINWELNPPSCLELESALFKVVGSTPGWNNLRRDAVLRELQEKNQWHTRVLGGTRAALRLRGESPDTSHAFVVKDSMALETAAVEAALKLAGYKASLKKAIVGESLNTRSVAAINYMLPTDDSKIRSKEQKKRAGEIRKQEVQQLLKLFMEEATPALEKAYGQQSHTSTGNTKTTMDQLIL</sequence>
<protein>
    <submittedName>
        <fullName evidence="2">Uncharacterized protein</fullName>
    </submittedName>
</protein>
<dbReference type="AlphaFoldDB" id="A0A8H4PHM3"/>
<evidence type="ECO:0000313" key="3">
    <source>
        <dbReference type="Proteomes" id="UP000554235"/>
    </source>
</evidence>
<feature type="region of interest" description="Disordered" evidence="1">
    <location>
        <begin position="700"/>
        <end position="721"/>
    </location>
</feature>
<reference evidence="2 3" key="1">
    <citation type="submission" date="2020-01" db="EMBL/GenBank/DDBJ databases">
        <title>Identification and distribution of gene clusters putatively required for synthesis of sphingolipid metabolism inhibitors in phylogenetically diverse species of the filamentous fungus Fusarium.</title>
        <authorList>
            <person name="Kim H.-S."/>
            <person name="Busman M."/>
            <person name="Brown D.W."/>
            <person name="Divon H."/>
            <person name="Uhlig S."/>
            <person name="Proctor R.H."/>
        </authorList>
    </citation>
    <scope>NUCLEOTIDE SEQUENCE [LARGE SCALE GENOMIC DNA]</scope>
    <source>
        <strain evidence="2 3">NRRL 20459</strain>
    </source>
</reference>
<feature type="region of interest" description="Disordered" evidence="1">
    <location>
        <begin position="137"/>
        <end position="162"/>
    </location>
</feature>
<accession>A0A8H4PHM3</accession>
<dbReference type="Proteomes" id="UP000554235">
    <property type="component" value="Unassembled WGS sequence"/>
</dbReference>
<dbReference type="EMBL" id="JAADYS010001726">
    <property type="protein sequence ID" value="KAF4461402.1"/>
    <property type="molecule type" value="Genomic_DNA"/>
</dbReference>
<feature type="compositionally biased region" description="Acidic residues" evidence="1">
    <location>
        <begin position="148"/>
        <end position="159"/>
    </location>
</feature>
<feature type="compositionally biased region" description="Polar residues" evidence="1">
    <location>
        <begin position="702"/>
        <end position="721"/>
    </location>
</feature>